<dbReference type="Proteomes" id="UP000288805">
    <property type="component" value="Unassembled WGS sequence"/>
</dbReference>
<evidence type="ECO:0000256" key="1">
    <source>
        <dbReference type="SAM" id="MobiDB-lite"/>
    </source>
</evidence>
<reference evidence="2 3" key="1">
    <citation type="journal article" date="2018" name="PLoS Genet.">
        <title>Population sequencing reveals clonal diversity and ancestral inbreeding in the grapevine cultivar Chardonnay.</title>
        <authorList>
            <person name="Roach M.J."/>
            <person name="Johnson D.L."/>
            <person name="Bohlmann J."/>
            <person name="van Vuuren H.J."/>
            <person name="Jones S.J."/>
            <person name="Pretorius I.S."/>
            <person name="Schmidt S.A."/>
            <person name="Borneman A.R."/>
        </authorList>
    </citation>
    <scope>NUCLEOTIDE SEQUENCE [LARGE SCALE GENOMIC DNA]</scope>
    <source>
        <strain evidence="3">cv. Chardonnay</strain>
        <tissue evidence="2">Leaf</tissue>
    </source>
</reference>
<sequence length="92" mass="10683">MASTSNREEELWLGSSSTSSSSGYNAKEPRVRFEWEQWQRKQERASGIEKFDGTDFAYWRMQIEDYLYGRKLHLPLLGTKPESMKAEELGAS</sequence>
<feature type="compositionally biased region" description="Basic and acidic residues" evidence="1">
    <location>
        <begin position="1"/>
        <end position="10"/>
    </location>
</feature>
<dbReference type="EMBL" id="QGNW01000362">
    <property type="protein sequence ID" value="RVW74803.1"/>
    <property type="molecule type" value="Genomic_DNA"/>
</dbReference>
<evidence type="ECO:0000313" key="2">
    <source>
        <dbReference type="EMBL" id="RVW74803.1"/>
    </source>
</evidence>
<comment type="caution">
    <text evidence="2">The sequence shown here is derived from an EMBL/GenBank/DDBJ whole genome shotgun (WGS) entry which is preliminary data.</text>
</comment>
<dbReference type="AlphaFoldDB" id="A0A438GRH5"/>
<organism evidence="2 3">
    <name type="scientific">Vitis vinifera</name>
    <name type="common">Grape</name>
    <dbReference type="NCBI Taxonomy" id="29760"/>
    <lineage>
        <taxon>Eukaryota</taxon>
        <taxon>Viridiplantae</taxon>
        <taxon>Streptophyta</taxon>
        <taxon>Embryophyta</taxon>
        <taxon>Tracheophyta</taxon>
        <taxon>Spermatophyta</taxon>
        <taxon>Magnoliopsida</taxon>
        <taxon>eudicotyledons</taxon>
        <taxon>Gunneridae</taxon>
        <taxon>Pentapetalae</taxon>
        <taxon>rosids</taxon>
        <taxon>Vitales</taxon>
        <taxon>Vitaceae</taxon>
        <taxon>Viteae</taxon>
        <taxon>Vitis</taxon>
    </lineage>
</organism>
<feature type="region of interest" description="Disordered" evidence="1">
    <location>
        <begin position="1"/>
        <end position="26"/>
    </location>
</feature>
<evidence type="ECO:0000313" key="3">
    <source>
        <dbReference type="Proteomes" id="UP000288805"/>
    </source>
</evidence>
<gene>
    <name evidence="2" type="ORF">CK203_053859</name>
</gene>
<accession>A0A438GRH5</accession>
<proteinExistence type="predicted"/>
<name>A0A438GRH5_VITVI</name>
<protein>
    <submittedName>
        <fullName evidence="2">Uncharacterized protein</fullName>
    </submittedName>
</protein>